<keyword evidence="2" id="KW-1185">Reference proteome</keyword>
<gene>
    <name evidence="1" type="ORF">BN961_01056</name>
</gene>
<dbReference type="AlphaFoldDB" id="A0A090MN00"/>
<dbReference type="Proteomes" id="UP000035762">
    <property type="component" value="Unassembled WGS sequence"/>
</dbReference>
<comment type="caution">
    <text evidence="1">The sequence shown here is derived from an EMBL/GenBank/DDBJ whole genome shotgun (WGS) entry which is preliminary data.</text>
</comment>
<name>A0A090MN00_AFIFE</name>
<protein>
    <submittedName>
        <fullName evidence="1">Uncharacterized protein</fullName>
    </submittedName>
</protein>
<evidence type="ECO:0000313" key="2">
    <source>
        <dbReference type="Proteomes" id="UP000035762"/>
    </source>
</evidence>
<dbReference type="EMBL" id="CCAZ020000001">
    <property type="protein sequence ID" value="CEG07657.1"/>
    <property type="molecule type" value="Genomic_DNA"/>
</dbReference>
<reference evidence="1 2" key="1">
    <citation type="journal article" date="2014" name="Genome Announc.">
        <title>Genome Sequence of Afipia felis Strain 76713, Isolated in Hospital Water Using an Amoeba Co-Culture Procedure.</title>
        <authorList>
            <person name="Benamar S."/>
            <person name="La Scola B."/>
            <person name="Croce O."/>
        </authorList>
    </citation>
    <scope>NUCLEOTIDE SEQUENCE [LARGE SCALE GENOMIC DNA]</scope>
    <source>
        <strain evidence="1 2">76713</strain>
    </source>
</reference>
<organism evidence="1 2">
    <name type="scientific">Afipia felis</name>
    <name type="common">Cat scratch disease bacillus</name>
    <dbReference type="NCBI Taxonomy" id="1035"/>
    <lineage>
        <taxon>Bacteria</taxon>
        <taxon>Pseudomonadati</taxon>
        <taxon>Pseudomonadota</taxon>
        <taxon>Alphaproteobacteria</taxon>
        <taxon>Hyphomicrobiales</taxon>
        <taxon>Nitrobacteraceae</taxon>
        <taxon>Afipia</taxon>
    </lineage>
</organism>
<accession>A0A090MN00</accession>
<sequence length="314" mass="33500">MANAQLTSDSKIRRNRCAFDRLSGLGRFMLRSLMLTGAALVSAASMAMAYDIKPKTPDTAFSGKLRPDIIGISSSDDAAKVGGTFEAYLKDFPNAKPQATQQKFGSTGVTYATFMRFDAPASKDHGAESMEVHFTSPASGNFAYYIARDLGFAKDKQPTQQEMIQRVTDKYGKPTAIGDGRLYYFYKGGKTVSVKQKYTPEGAVTALNDPISPKAAVALNDSNGRGSCVAVLKHVQAEPEKSLDQLAKDAKNANCDALLDIALSSGSAKDRVGKAVFTLIDFKRIASAAKIDNEALAAEKNAPQKASSGGSPKL</sequence>
<evidence type="ECO:0000313" key="1">
    <source>
        <dbReference type="EMBL" id="CEG07657.1"/>
    </source>
</evidence>
<proteinExistence type="predicted"/>